<feature type="domain" description="YdhG-like" evidence="1">
    <location>
        <begin position="20"/>
        <end position="124"/>
    </location>
</feature>
<proteinExistence type="predicted"/>
<keyword evidence="3" id="KW-1185">Reference proteome</keyword>
<gene>
    <name evidence="2" type="ORF">AHMF7605_07690</name>
</gene>
<evidence type="ECO:0000259" key="1">
    <source>
        <dbReference type="Pfam" id="PF08818"/>
    </source>
</evidence>
<dbReference type="Pfam" id="PF08818">
    <property type="entry name" value="DUF1801"/>
    <property type="match status" value="1"/>
</dbReference>
<dbReference type="RefSeq" id="WP_106933388.1">
    <property type="nucleotide sequence ID" value="NZ_PYFT01000001.1"/>
</dbReference>
<dbReference type="EMBL" id="PYFT01000001">
    <property type="protein sequence ID" value="PSR57214.1"/>
    <property type="molecule type" value="Genomic_DNA"/>
</dbReference>
<evidence type="ECO:0000313" key="2">
    <source>
        <dbReference type="EMBL" id="PSR57214.1"/>
    </source>
</evidence>
<dbReference type="InterPro" id="IPR014922">
    <property type="entry name" value="YdhG-like"/>
</dbReference>
<sequence>MDNLNREVTKFLDDLHHPLRAEIEQLRRTILNADGRITENIKWNGPNYCLENEDRITMRIHPPKQIQLIFHRGVKKLTQPKDKIIVDNSGLLVWKENDRAVVSFQDSNGIQKSKLELEDIVNKWMKATKSTTTNR</sequence>
<comment type="caution">
    <text evidence="2">The sequence shown here is derived from an EMBL/GenBank/DDBJ whole genome shotgun (WGS) entry which is preliminary data.</text>
</comment>
<dbReference type="OrthoDB" id="9811812at2"/>
<name>A0A2T2YNX2_9BACT</name>
<dbReference type="AlphaFoldDB" id="A0A2T2YNX2"/>
<evidence type="ECO:0000313" key="3">
    <source>
        <dbReference type="Proteomes" id="UP000240357"/>
    </source>
</evidence>
<accession>A0A2T2YNX2</accession>
<organism evidence="2 3">
    <name type="scientific">Adhaeribacter arboris</name>
    <dbReference type="NCBI Taxonomy" id="2072846"/>
    <lineage>
        <taxon>Bacteria</taxon>
        <taxon>Pseudomonadati</taxon>
        <taxon>Bacteroidota</taxon>
        <taxon>Cytophagia</taxon>
        <taxon>Cytophagales</taxon>
        <taxon>Hymenobacteraceae</taxon>
        <taxon>Adhaeribacter</taxon>
    </lineage>
</organism>
<protein>
    <submittedName>
        <fullName evidence="2">DUF1801 domain-containing protein</fullName>
    </submittedName>
</protein>
<dbReference type="SUPFAM" id="SSF159888">
    <property type="entry name" value="YdhG-like"/>
    <property type="match status" value="1"/>
</dbReference>
<reference evidence="2 3" key="1">
    <citation type="submission" date="2018-03" db="EMBL/GenBank/DDBJ databases">
        <title>Adhaeribacter sp. HMF7605 Genome sequencing and assembly.</title>
        <authorList>
            <person name="Kang H."/>
            <person name="Kang J."/>
            <person name="Cha I."/>
            <person name="Kim H."/>
            <person name="Joh K."/>
        </authorList>
    </citation>
    <scope>NUCLEOTIDE SEQUENCE [LARGE SCALE GENOMIC DNA]</scope>
    <source>
        <strain evidence="2 3">HMF7605</strain>
    </source>
</reference>
<dbReference type="Proteomes" id="UP000240357">
    <property type="component" value="Unassembled WGS sequence"/>
</dbReference>